<evidence type="ECO:0000313" key="3">
    <source>
        <dbReference type="EMBL" id="AOZ07906.1"/>
    </source>
</evidence>
<feature type="domain" description="SPOR" evidence="2">
    <location>
        <begin position="198"/>
        <end position="275"/>
    </location>
</feature>
<sequence>MPFRGLLPTLLILLCLLNALLLAAALGAFGREPLAGRLESPREPQRLGQQVRAERFLPAASEAVSEAASAAAGEPASAPATAPAGASGPVAPAAANPAARPAAAAPLAASAIQAVAAPAQPLAAGRPLPCVEIGGLSGDAARELSQALAGAGRVEAFERQEQVRWWVHLPSQPSREQVQRKLGELRRRNVTDVSVVAAGTPQTFTVSLGLFRERERAEHYLEILRGLGVRTAVLSDTPHQLTRQWLRVRDVDAAQRTRLEAIRRRFGAADLQACA</sequence>
<proteinExistence type="predicted"/>
<dbReference type="InterPro" id="IPR007730">
    <property type="entry name" value="SPOR-like_dom"/>
</dbReference>
<dbReference type="EMBL" id="CP017754">
    <property type="protein sequence ID" value="AOZ07906.1"/>
    <property type="molecule type" value="Genomic_DNA"/>
</dbReference>
<evidence type="ECO:0000256" key="1">
    <source>
        <dbReference type="SAM" id="MobiDB-lite"/>
    </source>
</evidence>
<feature type="region of interest" description="Disordered" evidence="1">
    <location>
        <begin position="68"/>
        <end position="94"/>
    </location>
</feature>
<evidence type="ECO:0000313" key="4">
    <source>
        <dbReference type="Proteomes" id="UP000177515"/>
    </source>
</evidence>
<evidence type="ECO:0000259" key="2">
    <source>
        <dbReference type="PROSITE" id="PS51724"/>
    </source>
</evidence>
<name>A0A1D9I723_9BURK</name>
<accession>A0A1D9I723</accession>
<dbReference type="PROSITE" id="PS51724">
    <property type="entry name" value="SPOR"/>
    <property type="match status" value="1"/>
</dbReference>
<organism evidence="3 4">
    <name type="scientific">Cupriavidus malaysiensis</name>
    <dbReference type="NCBI Taxonomy" id="367825"/>
    <lineage>
        <taxon>Bacteria</taxon>
        <taxon>Pseudomonadati</taxon>
        <taxon>Pseudomonadota</taxon>
        <taxon>Betaproteobacteria</taxon>
        <taxon>Burkholderiales</taxon>
        <taxon>Burkholderiaceae</taxon>
        <taxon>Cupriavidus</taxon>
    </lineage>
</organism>
<dbReference type="Proteomes" id="UP000177515">
    <property type="component" value="Chromosome 1"/>
</dbReference>
<keyword evidence="4" id="KW-1185">Reference proteome</keyword>
<gene>
    <name evidence="3" type="ORF">BKK80_02400</name>
</gene>
<dbReference type="RefSeq" id="WP_071070639.1">
    <property type="nucleotide sequence ID" value="NZ_CP017754.1"/>
</dbReference>
<reference evidence="3 4" key="1">
    <citation type="submission" date="2016-10" db="EMBL/GenBank/DDBJ databases">
        <title>Complete genome sequences of three Cupriavidus strains isolated from various Malaysian environments.</title>
        <authorList>
            <person name="Abdullah A.A.-A."/>
            <person name="Shafie N.A.H."/>
            <person name="Lau N.S."/>
        </authorList>
    </citation>
    <scope>NUCLEOTIDE SEQUENCE [LARGE SCALE GENOMIC DNA]</scope>
    <source>
        <strain evidence="3 4">USMAA1020</strain>
    </source>
</reference>
<protein>
    <recommendedName>
        <fullName evidence="2">SPOR domain-containing protein</fullName>
    </recommendedName>
</protein>